<keyword evidence="1" id="KW-0175">Coiled coil</keyword>
<dbReference type="AlphaFoldDB" id="X0SVY1"/>
<accession>X0SVY1</accession>
<protein>
    <submittedName>
        <fullName evidence="2">Uncharacterized protein</fullName>
    </submittedName>
</protein>
<feature type="non-terminal residue" evidence="2">
    <location>
        <position position="287"/>
    </location>
</feature>
<gene>
    <name evidence="2" type="ORF">S01H1_16147</name>
</gene>
<comment type="caution">
    <text evidence="2">The sequence shown here is derived from an EMBL/GenBank/DDBJ whole genome shotgun (WGS) entry which is preliminary data.</text>
</comment>
<reference evidence="2" key="1">
    <citation type="journal article" date="2014" name="Front. Microbiol.">
        <title>High frequency of phylogenetically diverse reductive dehalogenase-homologous genes in deep subseafloor sedimentary metagenomes.</title>
        <authorList>
            <person name="Kawai M."/>
            <person name="Futagami T."/>
            <person name="Toyoda A."/>
            <person name="Takaki Y."/>
            <person name="Nishi S."/>
            <person name="Hori S."/>
            <person name="Arai W."/>
            <person name="Tsubouchi T."/>
            <person name="Morono Y."/>
            <person name="Uchiyama I."/>
            <person name="Ito T."/>
            <person name="Fujiyama A."/>
            <person name="Inagaki F."/>
            <person name="Takami H."/>
        </authorList>
    </citation>
    <scope>NUCLEOTIDE SEQUENCE</scope>
    <source>
        <strain evidence="2">Expedition CK06-06</strain>
    </source>
</reference>
<evidence type="ECO:0000256" key="1">
    <source>
        <dbReference type="SAM" id="Coils"/>
    </source>
</evidence>
<evidence type="ECO:0000313" key="2">
    <source>
        <dbReference type="EMBL" id="GAF79306.1"/>
    </source>
</evidence>
<organism evidence="2">
    <name type="scientific">marine sediment metagenome</name>
    <dbReference type="NCBI Taxonomy" id="412755"/>
    <lineage>
        <taxon>unclassified sequences</taxon>
        <taxon>metagenomes</taxon>
        <taxon>ecological metagenomes</taxon>
    </lineage>
</organism>
<dbReference type="EMBL" id="BARS01008472">
    <property type="protein sequence ID" value="GAF79306.1"/>
    <property type="molecule type" value="Genomic_DNA"/>
</dbReference>
<name>X0SVY1_9ZZZZ</name>
<dbReference type="Pfam" id="PF19150">
    <property type="entry name" value="DUF5832"/>
    <property type="match status" value="1"/>
</dbReference>
<sequence>MAQKSNYQRQLNSDGSKNPKYVDLLEEDKPIAGQKFVCVSFVSPEKILKQKSIFYFEQFLKHWDFSKSTQKFTQFLNFMSFKYNLNFDKVMADFQEYTKSESDDLAKTSIDDDYKNFLDAKEEELGQEFLERYNFQTSTRGIKVRGAYPTQQEAELRCRMLREVDPNHDVYVGPVGMWMPWNPEAYKTGRVEYLEDELNQLMHEKNKNENDAKIAFEKRVKEAKRAAIEENVKVAKQSGNKLTQNIDDDGNLVGVANMNTTESGLSDNVSSADIRKELFEGTNIRTR</sequence>
<dbReference type="InterPro" id="IPR043872">
    <property type="entry name" value="DUF5832"/>
</dbReference>
<feature type="coiled-coil region" evidence="1">
    <location>
        <begin position="191"/>
        <end position="226"/>
    </location>
</feature>
<proteinExistence type="predicted"/>